<feature type="transmembrane region" description="Helical" evidence="7">
    <location>
        <begin position="345"/>
        <end position="367"/>
    </location>
</feature>
<organism evidence="9 10">
    <name type="scientific">Aminipila butyrica</name>
    <dbReference type="NCBI Taxonomy" id="433296"/>
    <lineage>
        <taxon>Bacteria</taxon>
        <taxon>Bacillati</taxon>
        <taxon>Bacillota</taxon>
        <taxon>Clostridia</taxon>
        <taxon>Peptostreptococcales</taxon>
        <taxon>Anaerovoracaceae</taxon>
        <taxon>Aminipila</taxon>
    </lineage>
</organism>
<dbReference type="Pfam" id="PF01757">
    <property type="entry name" value="Acyl_transf_3"/>
    <property type="match status" value="1"/>
</dbReference>
<sequence length="381" mass="44780">METTEKQGDLLDKEKRLLHYDILRILAAYLIVMLHLSVQYINKAPDSVEGYLQWQQAVKFSAASRVGVPLFVMLSGAFLLHSDKEVSLSAIFKKYLPKLIIIFVCWSFFYSLAEQNFFYHVPQWGFSRSWQAVEWKVFWPYFIQGHYHMWYLYMLAGLYLITPLLKHIAAQASRTQLIYFVLMCVLVTAVTKMNEVLWHLKIVDMFLEKLSLGFFLGYIGYFLAGFLFRQHRFGWKLSLVVFALALEAFRFTYQETWRMNPMFGFREPSLIYFSNYSPTIFFMSFGVFLLFAKLDFLKPPKPIQQGIACLPQYLLTVYLLHPFIIDWCRRLDWLFPTVQANSLPINGVIVFAVSLGVSIILVQLYRLPVRLIRLVFRTPKC</sequence>
<keyword evidence="5 7" id="KW-1133">Transmembrane helix</keyword>
<dbReference type="Proteomes" id="UP000466848">
    <property type="component" value="Chromosome"/>
</dbReference>
<dbReference type="GO" id="GO:0016413">
    <property type="term" value="F:O-acetyltransferase activity"/>
    <property type="evidence" value="ECO:0007669"/>
    <property type="project" value="TreeGrafter"/>
</dbReference>
<evidence type="ECO:0000259" key="8">
    <source>
        <dbReference type="Pfam" id="PF01757"/>
    </source>
</evidence>
<feature type="transmembrane region" description="Helical" evidence="7">
    <location>
        <begin position="147"/>
        <end position="165"/>
    </location>
</feature>
<dbReference type="InterPro" id="IPR002656">
    <property type="entry name" value="Acyl_transf_3_dom"/>
</dbReference>
<feature type="transmembrane region" description="Helical" evidence="7">
    <location>
        <begin position="177"/>
        <end position="198"/>
    </location>
</feature>
<protein>
    <submittedName>
        <fullName evidence="9">Acyltransferase family protein</fullName>
    </submittedName>
</protein>
<accession>A0A858BT72</accession>
<dbReference type="PANTHER" id="PTHR40074">
    <property type="entry name" value="O-ACETYLTRANSFERASE WECH"/>
    <property type="match status" value="1"/>
</dbReference>
<comment type="similarity">
    <text evidence="2">Belongs to the acyltransferase 3 family.</text>
</comment>
<proteinExistence type="inferred from homology"/>
<reference evidence="9 10" key="1">
    <citation type="submission" date="2020-02" db="EMBL/GenBank/DDBJ databases">
        <authorList>
            <person name="Kim Y.B."/>
            <person name="Roh S.W."/>
        </authorList>
    </citation>
    <scope>NUCLEOTIDE SEQUENCE [LARGE SCALE GENOMIC DNA]</scope>
    <source>
        <strain evidence="9 10">DSM 103574</strain>
    </source>
</reference>
<feature type="transmembrane region" description="Helical" evidence="7">
    <location>
        <begin position="306"/>
        <end position="325"/>
    </location>
</feature>
<gene>
    <name evidence="9" type="ORF">Ami103574_01915</name>
</gene>
<feature type="transmembrane region" description="Helical" evidence="7">
    <location>
        <begin position="273"/>
        <end position="294"/>
    </location>
</feature>
<dbReference type="EMBL" id="CP048649">
    <property type="protein sequence ID" value="QIB68140.1"/>
    <property type="molecule type" value="Genomic_DNA"/>
</dbReference>
<dbReference type="AlphaFoldDB" id="A0A858BT72"/>
<feature type="transmembrane region" description="Helical" evidence="7">
    <location>
        <begin position="95"/>
        <end position="113"/>
    </location>
</feature>
<feature type="transmembrane region" description="Helical" evidence="7">
    <location>
        <begin position="235"/>
        <end position="253"/>
    </location>
</feature>
<keyword evidence="9" id="KW-0808">Transferase</keyword>
<feature type="domain" description="Acyltransferase 3" evidence="8">
    <location>
        <begin position="21"/>
        <end position="361"/>
    </location>
</feature>
<keyword evidence="6 7" id="KW-0472">Membrane</keyword>
<dbReference type="KEGG" id="abut:Ami103574_01915"/>
<dbReference type="RefSeq" id="WP_163065060.1">
    <property type="nucleotide sequence ID" value="NZ_CP048649.1"/>
</dbReference>
<evidence type="ECO:0000256" key="2">
    <source>
        <dbReference type="ARBA" id="ARBA00007400"/>
    </source>
</evidence>
<comment type="subcellular location">
    <subcellularLocation>
        <location evidence="1">Cell membrane</location>
        <topology evidence="1">Multi-pass membrane protein</topology>
    </subcellularLocation>
</comment>
<dbReference type="GO" id="GO:0009246">
    <property type="term" value="P:enterobacterial common antigen biosynthetic process"/>
    <property type="evidence" value="ECO:0007669"/>
    <property type="project" value="TreeGrafter"/>
</dbReference>
<evidence type="ECO:0000256" key="7">
    <source>
        <dbReference type="SAM" id="Phobius"/>
    </source>
</evidence>
<keyword evidence="4 7" id="KW-0812">Transmembrane</keyword>
<evidence type="ECO:0000256" key="1">
    <source>
        <dbReference type="ARBA" id="ARBA00004651"/>
    </source>
</evidence>
<feature type="transmembrane region" description="Helical" evidence="7">
    <location>
        <begin position="210"/>
        <end position="228"/>
    </location>
</feature>
<evidence type="ECO:0000313" key="9">
    <source>
        <dbReference type="EMBL" id="QIB68140.1"/>
    </source>
</evidence>
<keyword evidence="10" id="KW-1185">Reference proteome</keyword>
<feature type="transmembrane region" description="Helical" evidence="7">
    <location>
        <begin position="62"/>
        <end position="83"/>
    </location>
</feature>
<evidence type="ECO:0000256" key="3">
    <source>
        <dbReference type="ARBA" id="ARBA00022475"/>
    </source>
</evidence>
<dbReference type="PANTHER" id="PTHR40074:SF2">
    <property type="entry name" value="O-ACETYLTRANSFERASE WECH"/>
    <property type="match status" value="1"/>
</dbReference>
<evidence type="ECO:0000256" key="6">
    <source>
        <dbReference type="ARBA" id="ARBA00023136"/>
    </source>
</evidence>
<evidence type="ECO:0000313" key="10">
    <source>
        <dbReference type="Proteomes" id="UP000466848"/>
    </source>
</evidence>
<evidence type="ECO:0000256" key="4">
    <source>
        <dbReference type="ARBA" id="ARBA00022692"/>
    </source>
</evidence>
<keyword evidence="3" id="KW-1003">Cell membrane</keyword>
<dbReference type="GO" id="GO:0005886">
    <property type="term" value="C:plasma membrane"/>
    <property type="evidence" value="ECO:0007669"/>
    <property type="project" value="UniProtKB-SubCell"/>
</dbReference>
<feature type="transmembrane region" description="Helical" evidence="7">
    <location>
        <begin position="21"/>
        <end position="42"/>
    </location>
</feature>
<keyword evidence="9" id="KW-0012">Acyltransferase</keyword>
<evidence type="ECO:0000256" key="5">
    <source>
        <dbReference type="ARBA" id="ARBA00022989"/>
    </source>
</evidence>
<name>A0A858BT72_9FIRM</name>